<keyword evidence="2" id="KW-0732">Signal</keyword>
<reference evidence="3" key="1">
    <citation type="submission" date="2022-04" db="EMBL/GenBank/DDBJ databases">
        <title>Carnegiea gigantea Genome sequencing and assembly v2.</title>
        <authorList>
            <person name="Copetti D."/>
            <person name="Sanderson M.J."/>
            <person name="Burquez A."/>
            <person name="Wojciechowski M.F."/>
        </authorList>
    </citation>
    <scope>NUCLEOTIDE SEQUENCE</scope>
    <source>
        <strain evidence="3">SGP5-SGP5p</strain>
        <tissue evidence="3">Aerial part</tissue>
    </source>
</reference>
<feature type="region of interest" description="Disordered" evidence="1">
    <location>
        <begin position="169"/>
        <end position="190"/>
    </location>
</feature>
<keyword evidence="4" id="KW-1185">Reference proteome</keyword>
<evidence type="ECO:0000256" key="1">
    <source>
        <dbReference type="SAM" id="MobiDB-lite"/>
    </source>
</evidence>
<evidence type="ECO:0000313" key="4">
    <source>
        <dbReference type="Proteomes" id="UP001153076"/>
    </source>
</evidence>
<feature type="chain" id="PRO_5040174786" evidence="2">
    <location>
        <begin position="23"/>
        <end position="190"/>
    </location>
</feature>
<evidence type="ECO:0000256" key="2">
    <source>
        <dbReference type="SAM" id="SignalP"/>
    </source>
</evidence>
<organism evidence="3 4">
    <name type="scientific">Carnegiea gigantea</name>
    <dbReference type="NCBI Taxonomy" id="171969"/>
    <lineage>
        <taxon>Eukaryota</taxon>
        <taxon>Viridiplantae</taxon>
        <taxon>Streptophyta</taxon>
        <taxon>Embryophyta</taxon>
        <taxon>Tracheophyta</taxon>
        <taxon>Spermatophyta</taxon>
        <taxon>Magnoliopsida</taxon>
        <taxon>eudicotyledons</taxon>
        <taxon>Gunneridae</taxon>
        <taxon>Pentapetalae</taxon>
        <taxon>Caryophyllales</taxon>
        <taxon>Cactineae</taxon>
        <taxon>Cactaceae</taxon>
        <taxon>Cactoideae</taxon>
        <taxon>Echinocereeae</taxon>
        <taxon>Carnegiea</taxon>
    </lineage>
</organism>
<comment type="caution">
    <text evidence="3">The sequence shown here is derived from an EMBL/GenBank/DDBJ whole genome shotgun (WGS) entry which is preliminary data.</text>
</comment>
<evidence type="ECO:0000313" key="3">
    <source>
        <dbReference type="EMBL" id="KAJ8438868.1"/>
    </source>
</evidence>
<dbReference type="AlphaFoldDB" id="A0A9Q1QE16"/>
<name>A0A9Q1QE16_9CARY</name>
<sequence>MKALPWFSIIILTHFLVVQIQTGRTVDLEDLQGRKMLQRSTQTLQFLASTYSKRFQGGRAATEHFPNFRQTFHLIIAKYFHLFETLKTLHRQNRFETSRVVGRHTPKFGIPRFTSNHHPQPLSPAFSTIYSVFPRILIANLPFSDASPQPQGKIFFSPRMVIHQLRKSSFPQTTHPHNSKAGNISFNIGI</sequence>
<feature type="signal peptide" evidence="2">
    <location>
        <begin position="1"/>
        <end position="22"/>
    </location>
</feature>
<gene>
    <name evidence="3" type="ORF">Cgig2_007713</name>
</gene>
<protein>
    <submittedName>
        <fullName evidence="3">Uncharacterized protein</fullName>
    </submittedName>
</protein>
<accession>A0A9Q1QE16</accession>
<dbReference type="Proteomes" id="UP001153076">
    <property type="component" value="Unassembled WGS sequence"/>
</dbReference>
<proteinExistence type="predicted"/>
<dbReference type="EMBL" id="JAKOGI010000238">
    <property type="protein sequence ID" value="KAJ8438868.1"/>
    <property type="molecule type" value="Genomic_DNA"/>
</dbReference>